<proteinExistence type="predicted"/>
<comment type="caution">
    <text evidence="1">The sequence shown here is derived from an EMBL/GenBank/DDBJ whole genome shotgun (WGS) entry which is preliminary data.</text>
</comment>
<keyword evidence="2" id="KW-1185">Reference proteome</keyword>
<organism evidence="1 2">
    <name type="scientific">Candidatus Frankia alpina</name>
    <dbReference type="NCBI Taxonomy" id="2699483"/>
    <lineage>
        <taxon>Bacteria</taxon>
        <taxon>Bacillati</taxon>
        <taxon>Actinomycetota</taxon>
        <taxon>Actinomycetes</taxon>
        <taxon>Frankiales</taxon>
        <taxon>Frankiaceae</taxon>
        <taxon>Frankia</taxon>
    </lineage>
</organism>
<dbReference type="Proteomes" id="UP000305282">
    <property type="component" value="Unassembled WGS sequence"/>
</dbReference>
<dbReference type="EMBL" id="SSXH01000917">
    <property type="protein sequence ID" value="THJ35536.1"/>
    <property type="molecule type" value="Genomic_DNA"/>
</dbReference>
<protein>
    <submittedName>
        <fullName evidence="1">Uncharacterized protein</fullName>
    </submittedName>
</protein>
<dbReference type="AlphaFoldDB" id="A0A4S5BZN6"/>
<name>A0A4S5BZN6_9ACTN</name>
<sequence length="332" mass="35264">MVPAAIVLSHAEQLDRLGRVCPPALPAAVIAGDPCYDRMRASRHRRREYRGALGVRPDQKLIVLTSTWGSGSLLERALELPARLVADLPMDEYRVVAAIHPNVWAQHGALEVRRWRAALIAADLVVRDHGSVGVYGAALDRPVLLAAGEPTEVDPAGSTARLLRLAPVLEPAYPLRRQVDDAIGGHIPGRYAELAAGTFALPGESLTTLRSLLYGLLGLPEPPGPARVASIDPPEPEGRAPTAMLVSTQVRAQAAGGDPVVEMARFPAAADRPWLAEPSGADVHLAVDVTESDLGLLESADVLLRRSPTLGFPAREWTASALADFPGCRVAA</sequence>
<reference evidence="1 2" key="1">
    <citation type="submission" date="2019-04" db="EMBL/GenBank/DDBJ databases">
        <title>Draft genome sequences for three unisolated Alnus-infective Frankia Sp+ strains, AgTrS, AiOr and AvVan, the first sequenced Frankia strains able to sporulate in-planta.</title>
        <authorList>
            <person name="Bethencourt L."/>
            <person name="Vautrin F."/>
            <person name="Taib N."/>
            <person name="Dubost A."/>
            <person name="Castro-Garcia L."/>
            <person name="Imbaud O."/>
            <person name="Abrouk D."/>
            <person name="Fournier P."/>
            <person name="Briolay J."/>
            <person name="Nguyen A."/>
            <person name="Normand P."/>
            <person name="Fernandez M.P."/>
            <person name="Brochier-Armanet C."/>
            <person name="Herrera-Belaroussi A."/>
        </authorList>
    </citation>
    <scope>NUCLEOTIDE SEQUENCE [LARGE SCALE GENOMIC DNA]</scope>
    <source>
        <strain evidence="1 2">AvVan</strain>
    </source>
</reference>
<accession>A0A4S5BZN6</accession>
<evidence type="ECO:0000313" key="2">
    <source>
        <dbReference type="Proteomes" id="UP000305282"/>
    </source>
</evidence>
<evidence type="ECO:0000313" key="1">
    <source>
        <dbReference type="EMBL" id="THJ35536.1"/>
    </source>
</evidence>
<gene>
    <name evidence="1" type="ORF">E7Y31_22000</name>
</gene>
<feature type="non-terminal residue" evidence="1">
    <location>
        <position position="332"/>
    </location>
</feature>